<evidence type="ECO:0000256" key="10">
    <source>
        <dbReference type="ARBA" id="ARBA00023004"/>
    </source>
</evidence>
<dbReference type="EMBL" id="CAJNJA010023194">
    <property type="protein sequence ID" value="CAE7507284.1"/>
    <property type="molecule type" value="Genomic_DNA"/>
</dbReference>
<evidence type="ECO:0000256" key="11">
    <source>
        <dbReference type="ARBA" id="ARBA00023027"/>
    </source>
</evidence>
<gene>
    <name evidence="15" type="primary">NITA</name>
    <name evidence="15" type="ORF">SNEC2469_LOCUS14473</name>
</gene>
<feature type="domain" description="FAD-binding FR-type" evidence="14">
    <location>
        <begin position="381"/>
        <end position="493"/>
    </location>
</feature>
<dbReference type="InterPro" id="IPR001199">
    <property type="entry name" value="Cyt_B5-like_heme/steroid-bd"/>
</dbReference>
<dbReference type="SMART" id="SM01117">
    <property type="entry name" value="Cyt-b5"/>
    <property type="match status" value="1"/>
</dbReference>
<dbReference type="PANTHER" id="PTHR19370">
    <property type="entry name" value="NADH-CYTOCHROME B5 REDUCTASE"/>
    <property type="match status" value="1"/>
</dbReference>
<dbReference type="GO" id="GO:0042128">
    <property type="term" value="P:nitrate assimilation"/>
    <property type="evidence" value="ECO:0007669"/>
    <property type="project" value="TreeGrafter"/>
</dbReference>
<dbReference type="InterPro" id="IPR018506">
    <property type="entry name" value="Cyt_B5_heme-BS"/>
</dbReference>
<dbReference type="Pfam" id="PF03404">
    <property type="entry name" value="Mo-co_dimer"/>
    <property type="match status" value="1"/>
</dbReference>
<feature type="binding site" evidence="12">
    <location>
        <position position="467"/>
    </location>
    <ligand>
        <name>FAD</name>
        <dbReference type="ChEBI" id="CHEBI:57692"/>
    </ligand>
</feature>
<keyword evidence="6 12" id="KW-0285">Flavoprotein</keyword>
<dbReference type="PRINTS" id="PR00371">
    <property type="entry name" value="FPNCR"/>
</dbReference>
<keyword evidence="11" id="KW-0520">NAD</keyword>
<evidence type="ECO:0000256" key="2">
    <source>
        <dbReference type="ARBA" id="ARBA00001974"/>
    </source>
</evidence>
<dbReference type="Proteomes" id="UP000601435">
    <property type="component" value="Unassembled WGS sequence"/>
</dbReference>
<dbReference type="InterPro" id="IPR001709">
    <property type="entry name" value="Flavoprot_Pyr_Nucl_cyt_Rdtase"/>
</dbReference>
<keyword evidence="9" id="KW-0560">Oxidoreductase</keyword>
<sequence length="651" mass="72020">VSDKPSENHYHYFDNRVLPPHVDADLAYAEGWWYKPEYIINHMNINSAMFEPRHNSFVEEKNLPKTIKVSGYGYTGGGHKIIRAEISLDSGKSWEITELQRPEDEIAEARGTDKHWCWAWWETEVDMSRLLDSSCEEICCRAWDSNQNCQPVQLTWTVMGMLNNPIYRIKIHREGSRMWFEHPTQGSMPGGWMTDQAGQFNERFAVEATPGKTGVAPLRPVAAVWKGAKTDSVSAAGASSASQAATIQPTKAGKLVQSTEEWLAGISMEEVKKHDNEQSCWFVVKGNVYDGTPYLQDHPGGASSILLAGGIEATEDFEAVHSSRAWEMLKDYYIGPLKKAEHEPEAGVSQSFLSMLASPLWHLGAALLSPFGSSTPFLNPRESQQLELSEKIVVSHDTRIFRFKLPSPSMTLGLPTGMHMTLKAKVDGKPVMRAYTPMTDDSTLGHVDLLVKVYFKGVHPSFPEGGKMSQHLDSMKIGDSINVKGPIGEFVYKGKGQCLVNGKPRFVTEMSMIAGGTGITPCYQVLAAILRDPEDKTMVRLLFANKTPDDILARDVLEELAAKHPDRFTLSFTVDKVPSADENVSPSDQKSSTSAWKGHVGFVTPAMTKACLFPASEETVCLMCGPPVMLEKACIPALQSMGYVNSNIFSF</sequence>
<keyword evidence="8 12" id="KW-0274">FAD</keyword>
<comment type="cofactor">
    <cofactor evidence="2 12">
        <name>FAD</name>
        <dbReference type="ChEBI" id="CHEBI:57692"/>
    </cofactor>
</comment>
<keyword evidence="7" id="KW-0479">Metal-binding</keyword>
<dbReference type="SUPFAM" id="SSF55856">
    <property type="entry name" value="Cytochrome b5-like heme/steroid binding domain"/>
    <property type="match status" value="1"/>
</dbReference>
<feature type="binding site" evidence="12">
    <location>
        <position position="469"/>
    </location>
    <ligand>
        <name>FAD</name>
        <dbReference type="ChEBI" id="CHEBI:57692"/>
    </ligand>
</feature>
<dbReference type="Pfam" id="PF00175">
    <property type="entry name" value="NAD_binding_1"/>
    <property type="match status" value="1"/>
</dbReference>
<feature type="non-terminal residue" evidence="15">
    <location>
        <position position="1"/>
    </location>
</feature>
<dbReference type="InterPro" id="IPR017938">
    <property type="entry name" value="Riboflavin_synthase-like_b-brl"/>
</dbReference>
<feature type="domain" description="Cytochrome b5 heme-binding" evidence="13">
    <location>
        <begin position="263"/>
        <end position="338"/>
    </location>
</feature>
<evidence type="ECO:0000256" key="9">
    <source>
        <dbReference type="ARBA" id="ARBA00023002"/>
    </source>
</evidence>
<dbReference type="InterPro" id="IPR039261">
    <property type="entry name" value="FNR_nucleotide-bd"/>
</dbReference>
<evidence type="ECO:0000259" key="13">
    <source>
        <dbReference type="PROSITE" id="PS50255"/>
    </source>
</evidence>
<evidence type="ECO:0000256" key="5">
    <source>
        <dbReference type="ARBA" id="ARBA00022617"/>
    </source>
</evidence>
<evidence type="ECO:0000256" key="4">
    <source>
        <dbReference type="ARBA" id="ARBA00022505"/>
    </source>
</evidence>
<dbReference type="InterPro" id="IPR036400">
    <property type="entry name" value="Cyt_B5-like_heme/steroid_sf"/>
</dbReference>
<dbReference type="Pfam" id="PF00970">
    <property type="entry name" value="FAD_binding_6"/>
    <property type="match status" value="1"/>
</dbReference>
<dbReference type="GO" id="GO:0030151">
    <property type="term" value="F:molybdenum ion binding"/>
    <property type="evidence" value="ECO:0007669"/>
    <property type="project" value="InterPro"/>
</dbReference>
<dbReference type="PANTHER" id="PTHR19370:SF185">
    <property type="entry name" value="NADH-CYTOCHROME B5 REDUCTASE"/>
    <property type="match status" value="1"/>
</dbReference>
<dbReference type="OrthoDB" id="432685at2759"/>
<dbReference type="InterPro" id="IPR017927">
    <property type="entry name" value="FAD-bd_FR_type"/>
</dbReference>
<keyword evidence="10" id="KW-0408">Iron</keyword>
<dbReference type="SUPFAM" id="SSF52343">
    <property type="entry name" value="Ferredoxin reductase-like, C-terminal NADP-linked domain"/>
    <property type="match status" value="1"/>
</dbReference>
<dbReference type="Gene3D" id="2.60.40.650">
    <property type="match status" value="1"/>
</dbReference>
<evidence type="ECO:0000313" key="16">
    <source>
        <dbReference type="Proteomes" id="UP000601435"/>
    </source>
</evidence>
<organism evidence="15 16">
    <name type="scientific">Symbiodinium necroappetens</name>
    <dbReference type="NCBI Taxonomy" id="1628268"/>
    <lineage>
        <taxon>Eukaryota</taxon>
        <taxon>Sar</taxon>
        <taxon>Alveolata</taxon>
        <taxon>Dinophyceae</taxon>
        <taxon>Suessiales</taxon>
        <taxon>Symbiodiniaceae</taxon>
        <taxon>Symbiodinium</taxon>
    </lineage>
</organism>
<dbReference type="FunFam" id="2.40.30.10:FF:000021">
    <property type="entry name" value="NADH-cytochrome b5 reductase"/>
    <property type="match status" value="1"/>
</dbReference>
<keyword evidence="4" id="KW-0500">Molybdenum</keyword>
<reference evidence="15" key="1">
    <citation type="submission" date="2021-02" db="EMBL/GenBank/DDBJ databases">
        <authorList>
            <person name="Dougan E. K."/>
            <person name="Rhodes N."/>
            <person name="Thang M."/>
            <person name="Chan C."/>
        </authorList>
    </citation>
    <scope>NUCLEOTIDE SEQUENCE</scope>
</reference>
<comment type="cofactor">
    <cofactor evidence="1">
        <name>Mo-molybdopterin</name>
        <dbReference type="ChEBI" id="CHEBI:71302"/>
    </cofactor>
</comment>
<dbReference type="Gene3D" id="3.40.50.80">
    <property type="entry name" value="Nucleotide-binding domain of ferredoxin-NADP reductase (FNR) module"/>
    <property type="match status" value="1"/>
</dbReference>
<dbReference type="Pfam" id="PF00173">
    <property type="entry name" value="Cyt-b5"/>
    <property type="match status" value="1"/>
</dbReference>
<feature type="binding site" evidence="12">
    <location>
        <position position="433"/>
    </location>
    <ligand>
        <name>FAD</name>
        <dbReference type="ChEBI" id="CHEBI:57692"/>
    </ligand>
</feature>
<dbReference type="InterPro" id="IPR001834">
    <property type="entry name" value="CBR-like"/>
</dbReference>
<dbReference type="PROSITE" id="PS00191">
    <property type="entry name" value="CYTOCHROME_B5_1"/>
    <property type="match status" value="1"/>
</dbReference>
<dbReference type="CDD" id="cd06183">
    <property type="entry name" value="cyt_b5_reduct_like"/>
    <property type="match status" value="1"/>
</dbReference>
<dbReference type="GO" id="GO:0020037">
    <property type="term" value="F:heme binding"/>
    <property type="evidence" value="ECO:0007669"/>
    <property type="project" value="InterPro"/>
</dbReference>
<evidence type="ECO:0000313" key="15">
    <source>
        <dbReference type="EMBL" id="CAE7507284.1"/>
    </source>
</evidence>
<accession>A0A812T261</accession>
<evidence type="ECO:0000256" key="3">
    <source>
        <dbReference type="ARBA" id="ARBA00011738"/>
    </source>
</evidence>
<evidence type="ECO:0000256" key="7">
    <source>
        <dbReference type="ARBA" id="ARBA00022723"/>
    </source>
</evidence>
<dbReference type="GO" id="GO:0009703">
    <property type="term" value="F:nitrate reductase (NADH) activity"/>
    <property type="evidence" value="ECO:0007669"/>
    <property type="project" value="TreeGrafter"/>
</dbReference>
<dbReference type="InterPro" id="IPR001433">
    <property type="entry name" value="OxRdtase_FAD/NAD-bd"/>
</dbReference>
<evidence type="ECO:0000256" key="12">
    <source>
        <dbReference type="PIRSR" id="PIRSR601834-1"/>
    </source>
</evidence>
<dbReference type="PROSITE" id="PS50255">
    <property type="entry name" value="CYTOCHROME_B5_2"/>
    <property type="match status" value="1"/>
</dbReference>
<name>A0A812T261_9DINO</name>
<feature type="binding site" evidence="12">
    <location>
        <position position="435"/>
    </location>
    <ligand>
        <name>FAD</name>
        <dbReference type="ChEBI" id="CHEBI:57692"/>
    </ligand>
</feature>
<comment type="caution">
    <text evidence="15">The sequence shown here is derived from an EMBL/GenBank/DDBJ whole genome shotgun (WGS) entry which is preliminary data.</text>
</comment>
<dbReference type="InterPro" id="IPR008335">
    <property type="entry name" value="Mopterin_OxRdtase_euk"/>
</dbReference>
<dbReference type="GO" id="GO:0071949">
    <property type="term" value="F:FAD binding"/>
    <property type="evidence" value="ECO:0007669"/>
    <property type="project" value="TreeGrafter"/>
</dbReference>
<dbReference type="InterPro" id="IPR008333">
    <property type="entry name" value="Cbr1-like_FAD-bd_dom"/>
</dbReference>
<dbReference type="InterPro" id="IPR014756">
    <property type="entry name" value="Ig_E-set"/>
</dbReference>
<keyword evidence="16" id="KW-1185">Reference proteome</keyword>
<feature type="binding site" evidence="12">
    <location>
        <position position="468"/>
    </location>
    <ligand>
        <name>FAD</name>
        <dbReference type="ChEBI" id="CHEBI:57692"/>
    </ligand>
</feature>
<evidence type="ECO:0000256" key="6">
    <source>
        <dbReference type="ARBA" id="ARBA00022630"/>
    </source>
</evidence>
<dbReference type="Gene3D" id="2.40.30.10">
    <property type="entry name" value="Translation factors"/>
    <property type="match status" value="1"/>
</dbReference>
<dbReference type="PRINTS" id="PR00407">
    <property type="entry name" value="EUMOPTERIN"/>
</dbReference>
<feature type="binding site" evidence="12">
    <location>
        <position position="450"/>
    </location>
    <ligand>
        <name>FAD</name>
        <dbReference type="ChEBI" id="CHEBI:57692"/>
    </ligand>
</feature>
<dbReference type="AlphaFoldDB" id="A0A812T261"/>
<keyword evidence="5" id="KW-0349">Heme</keyword>
<proteinExistence type="predicted"/>
<feature type="binding site" evidence="12">
    <location>
        <position position="455"/>
    </location>
    <ligand>
        <name>FAD</name>
        <dbReference type="ChEBI" id="CHEBI:57692"/>
    </ligand>
</feature>
<dbReference type="PRINTS" id="PR00363">
    <property type="entry name" value="CYTOCHROMEB5"/>
</dbReference>
<protein>
    <submittedName>
        <fullName evidence="15">NITA protein</fullName>
    </submittedName>
</protein>
<dbReference type="SUPFAM" id="SSF81296">
    <property type="entry name" value="E set domains"/>
    <property type="match status" value="1"/>
</dbReference>
<feature type="binding site" evidence="12">
    <location>
        <position position="520"/>
    </location>
    <ligand>
        <name>FAD</name>
        <dbReference type="ChEBI" id="CHEBI:57692"/>
    </ligand>
</feature>
<dbReference type="SUPFAM" id="SSF63380">
    <property type="entry name" value="Riboflavin synthase domain-like"/>
    <property type="match status" value="1"/>
</dbReference>
<evidence type="ECO:0000256" key="8">
    <source>
        <dbReference type="ARBA" id="ARBA00022827"/>
    </source>
</evidence>
<dbReference type="PROSITE" id="PS51384">
    <property type="entry name" value="FAD_FR"/>
    <property type="match status" value="1"/>
</dbReference>
<dbReference type="InterPro" id="IPR005066">
    <property type="entry name" value="MoCF_OxRdtse_dimer"/>
</dbReference>
<dbReference type="Gene3D" id="3.10.120.10">
    <property type="entry name" value="Cytochrome b5-like heme/steroid binding domain"/>
    <property type="match status" value="1"/>
</dbReference>
<dbReference type="PRINTS" id="PR00406">
    <property type="entry name" value="CYTB5RDTASE"/>
</dbReference>
<evidence type="ECO:0000259" key="14">
    <source>
        <dbReference type="PROSITE" id="PS51384"/>
    </source>
</evidence>
<comment type="subunit">
    <text evidence="3">Homodimer.</text>
</comment>
<feature type="binding site" evidence="12">
    <location>
        <position position="452"/>
    </location>
    <ligand>
        <name>FAD</name>
        <dbReference type="ChEBI" id="CHEBI:57692"/>
    </ligand>
</feature>
<evidence type="ECO:0000256" key="1">
    <source>
        <dbReference type="ARBA" id="ARBA00001924"/>
    </source>
</evidence>
<dbReference type="GO" id="GO:0006809">
    <property type="term" value="P:nitric oxide biosynthetic process"/>
    <property type="evidence" value="ECO:0007669"/>
    <property type="project" value="TreeGrafter"/>
</dbReference>